<evidence type="ECO:0000256" key="2">
    <source>
        <dbReference type="ARBA" id="ARBA00002803"/>
    </source>
</evidence>
<dbReference type="EMBL" id="FNPI01000002">
    <property type="protein sequence ID" value="SDY60175.1"/>
    <property type="molecule type" value="Genomic_DNA"/>
</dbReference>
<dbReference type="GO" id="GO:0009231">
    <property type="term" value="P:riboflavin biosynthetic process"/>
    <property type="evidence" value="ECO:0007669"/>
    <property type="project" value="UniProtKB-KW"/>
</dbReference>
<sequence length="217" mass="23456">MFTGIIEEKGTVMQIRQTGDAIVMKLAAQKILADVHEGDSIAVNGVCLTVTGFDSRSFSVDLMPETVRNTSLRDLAAGDQVNLERAMAAAGRFGGHFVSGHVDGIGKIRSSRPEHNAVYYEIEVGKELRKYMILKGSVAVDGASLTIFGLTNDSFTISLIPHTVKETIIGDKGPGDIVNIECDMLAKYIEELLVQREAPDKQAAGNLTKSFLTNHGF</sequence>
<dbReference type="STRING" id="1503961.SAMN05421736_102383"/>
<evidence type="ECO:0000313" key="13">
    <source>
        <dbReference type="EMBL" id="SDY60175.1"/>
    </source>
</evidence>
<evidence type="ECO:0000256" key="7">
    <source>
        <dbReference type="ARBA" id="ARBA00022619"/>
    </source>
</evidence>
<dbReference type="PROSITE" id="PS51177">
    <property type="entry name" value="LUMAZINE_BIND"/>
    <property type="match status" value="2"/>
</dbReference>
<evidence type="ECO:0000256" key="6">
    <source>
        <dbReference type="ARBA" id="ARBA00013950"/>
    </source>
</evidence>
<dbReference type="PIRSF" id="PIRSF000498">
    <property type="entry name" value="Riboflavin_syn_A"/>
    <property type="match status" value="1"/>
</dbReference>
<feature type="domain" description="Lumazine-binding" evidence="12">
    <location>
        <begin position="1"/>
        <end position="96"/>
    </location>
</feature>
<dbReference type="GO" id="GO:0004746">
    <property type="term" value="F:riboflavin synthase activity"/>
    <property type="evidence" value="ECO:0007669"/>
    <property type="project" value="UniProtKB-UniRule"/>
</dbReference>
<reference evidence="14" key="1">
    <citation type="submission" date="2016-10" db="EMBL/GenBank/DDBJ databases">
        <authorList>
            <person name="Varghese N."/>
            <person name="Submissions S."/>
        </authorList>
    </citation>
    <scope>NUCLEOTIDE SEQUENCE [LARGE SCALE GENOMIC DNA]</scope>
    <source>
        <strain evidence="14">SP</strain>
    </source>
</reference>
<dbReference type="InterPro" id="IPR001783">
    <property type="entry name" value="Lumazine-bd"/>
</dbReference>
<dbReference type="PANTHER" id="PTHR21098">
    <property type="entry name" value="RIBOFLAVIN SYNTHASE ALPHA CHAIN"/>
    <property type="match status" value="1"/>
</dbReference>
<dbReference type="AlphaFoldDB" id="A0A1H3L8H4"/>
<evidence type="ECO:0000256" key="8">
    <source>
        <dbReference type="ARBA" id="ARBA00022679"/>
    </source>
</evidence>
<dbReference type="NCBIfam" id="NF009566">
    <property type="entry name" value="PRK13020.1"/>
    <property type="match status" value="1"/>
</dbReference>
<dbReference type="FunFam" id="2.40.30.20:FF:000003">
    <property type="entry name" value="Riboflavin synthase, alpha subunit"/>
    <property type="match status" value="1"/>
</dbReference>
<feature type="repeat" description="Lumazine-binding" evidence="11">
    <location>
        <begin position="1"/>
        <end position="96"/>
    </location>
</feature>
<evidence type="ECO:0000259" key="12">
    <source>
        <dbReference type="PROSITE" id="PS51177"/>
    </source>
</evidence>
<dbReference type="FunFam" id="2.40.30.20:FF:000004">
    <property type="entry name" value="Riboflavin synthase, alpha subunit"/>
    <property type="match status" value="1"/>
</dbReference>
<evidence type="ECO:0000313" key="14">
    <source>
        <dbReference type="Proteomes" id="UP000198935"/>
    </source>
</evidence>
<dbReference type="InterPro" id="IPR017938">
    <property type="entry name" value="Riboflavin_synthase-like_b-brl"/>
</dbReference>
<dbReference type="NCBIfam" id="TIGR00187">
    <property type="entry name" value="ribE"/>
    <property type="match status" value="1"/>
</dbReference>
<evidence type="ECO:0000256" key="11">
    <source>
        <dbReference type="PROSITE-ProRule" id="PRU00524"/>
    </source>
</evidence>
<dbReference type="Gene3D" id="2.40.30.20">
    <property type="match status" value="2"/>
</dbReference>
<gene>
    <name evidence="13" type="ORF">SAMN05421736_102383</name>
</gene>
<dbReference type="CDD" id="cd00402">
    <property type="entry name" value="Riboflavin_synthase_like"/>
    <property type="match status" value="1"/>
</dbReference>
<proteinExistence type="predicted"/>
<dbReference type="InterPro" id="IPR026017">
    <property type="entry name" value="Lumazine-bd_dom"/>
</dbReference>
<organism evidence="13 14">
    <name type="scientific">Evansella caseinilytica</name>
    <dbReference type="NCBI Taxonomy" id="1503961"/>
    <lineage>
        <taxon>Bacteria</taxon>
        <taxon>Bacillati</taxon>
        <taxon>Bacillota</taxon>
        <taxon>Bacilli</taxon>
        <taxon>Bacillales</taxon>
        <taxon>Bacillaceae</taxon>
        <taxon>Evansella</taxon>
    </lineage>
</organism>
<feature type="domain" description="Lumazine-binding" evidence="12">
    <location>
        <begin position="97"/>
        <end position="193"/>
    </location>
</feature>
<dbReference type="Pfam" id="PF00677">
    <property type="entry name" value="Lum_binding"/>
    <property type="match status" value="2"/>
</dbReference>
<accession>A0A1H3L8H4</accession>
<evidence type="ECO:0000256" key="3">
    <source>
        <dbReference type="ARBA" id="ARBA00004887"/>
    </source>
</evidence>
<keyword evidence="7" id="KW-0686">Riboflavin biosynthesis</keyword>
<name>A0A1H3L8H4_9BACI</name>
<comment type="function">
    <text evidence="2">Catalyzes the dismutation of two molecules of 6,7-dimethyl-8-ribityllumazine, resulting in the formation of riboflavin and 5-amino-6-(D-ribitylamino)uracil.</text>
</comment>
<keyword evidence="14" id="KW-1185">Reference proteome</keyword>
<dbReference type="InterPro" id="IPR023366">
    <property type="entry name" value="ATP_synth_asu-like_sf"/>
</dbReference>
<evidence type="ECO:0000256" key="4">
    <source>
        <dbReference type="ARBA" id="ARBA00011233"/>
    </source>
</evidence>
<dbReference type="PANTHER" id="PTHR21098:SF12">
    <property type="entry name" value="RIBOFLAVIN SYNTHASE"/>
    <property type="match status" value="1"/>
</dbReference>
<comment type="subunit">
    <text evidence="4">Homotrimer.</text>
</comment>
<keyword evidence="8" id="KW-0808">Transferase</keyword>
<evidence type="ECO:0000256" key="5">
    <source>
        <dbReference type="ARBA" id="ARBA00012827"/>
    </source>
</evidence>
<dbReference type="OrthoDB" id="9788537at2"/>
<dbReference type="Proteomes" id="UP000198935">
    <property type="component" value="Unassembled WGS sequence"/>
</dbReference>
<dbReference type="SUPFAM" id="SSF63380">
    <property type="entry name" value="Riboflavin synthase domain-like"/>
    <property type="match status" value="2"/>
</dbReference>
<keyword evidence="9" id="KW-0677">Repeat</keyword>
<protein>
    <recommendedName>
        <fullName evidence="6 10">Riboflavin synthase</fullName>
        <ecNumber evidence="5 10">2.5.1.9</ecNumber>
    </recommendedName>
</protein>
<comment type="pathway">
    <text evidence="3">Cofactor biosynthesis; riboflavin biosynthesis; riboflavin from 2-hydroxy-3-oxobutyl phosphate and 5-amino-6-(D-ribitylamino)uracil: step 2/2.</text>
</comment>
<dbReference type="NCBIfam" id="NF006767">
    <property type="entry name" value="PRK09289.1"/>
    <property type="match status" value="1"/>
</dbReference>
<dbReference type="EC" id="2.5.1.9" evidence="5 10"/>
<evidence type="ECO:0000256" key="1">
    <source>
        <dbReference type="ARBA" id="ARBA00000968"/>
    </source>
</evidence>
<evidence type="ECO:0000256" key="10">
    <source>
        <dbReference type="NCBIfam" id="TIGR00187"/>
    </source>
</evidence>
<comment type="catalytic activity">
    <reaction evidence="1">
        <text>2 6,7-dimethyl-8-(1-D-ribityl)lumazine + H(+) = 5-amino-6-(D-ribitylamino)uracil + riboflavin</text>
        <dbReference type="Rhea" id="RHEA:20772"/>
        <dbReference type="ChEBI" id="CHEBI:15378"/>
        <dbReference type="ChEBI" id="CHEBI:15934"/>
        <dbReference type="ChEBI" id="CHEBI:57986"/>
        <dbReference type="ChEBI" id="CHEBI:58201"/>
        <dbReference type="EC" id="2.5.1.9"/>
    </reaction>
</comment>
<feature type="repeat" description="Lumazine-binding" evidence="11">
    <location>
        <begin position="97"/>
        <end position="193"/>
    </location>
</feature>
<evidence type="ECO:0000256" key="9">
    <source>
        <dbReference type="ARBA" id="ARBA00022737"/>
    </source>
</evidence>